<comment type="caution">
    <text evidence="2">The sequence shown here is derived from an EMBL/GenBank/DDBJ whole genome shotgun (WGS) entry which is preliminary data.</text>
</comment>
<organism evidence="2 3">
    <name type="scientific">Phyllosticta capitalensis</name>
    <dbReference type="NCBI Taxonomy" id="121624"/>
    <lineage>
        <taxon>Eukaryota</taxon>
        <taxon>Fungi</taxon>
        <taxon>Dikarya</taxon>
        <taxon>Ascomycota</taxon>
        <taxon>Pezizomycotina</taxon>
        <taxon>Dothideomycetes</taxon>
        <taxon>Dothideomycetes incertae sedis</taxon>
        <taxon>Botryosphaeriales</taxon>
        <taxon>Phyllostictaceae</taxon>
        <taxon>Phyllosticta</taxon>
    </lineage>
</organism>
<sequence>MRRRRAAAPHQNNNPERRDEPLRAFKELRRTFARRSWSQSAQVFSVIVNQGVIVVAILQSVLSAQPTPLMEAGFVSTRTDYLRASILTACGQRLHRHFETRLFSVMAISMLSFHQSSEVNTKSWRSYMIRMTSSLSPNSLCDVAKEQTGTTCLPWSLSFALGQERATTLLDADGRRCSL</sequence>
<protein>
    <submittedName>
        <fullName evidence="2">Uncharacterized protein</fullName>
    </submittedName>
</protein>
<evidence type="ECO:0000313" key="3">
    <source>
        <dbReference type="Proteomes" id="UP001492380"/>
    </source>
</evidence>
<dbReference type="EMBL" id="JBBWRZ010000004">
    <property type="protein sequence ID" value="KAK8238077.1"/>
    <property type="molecule type" value="Genomic_DNA"/>
</dbReference>
<proteinExistence type="predicted"/>
<gene>
    <name evidence="2" type="ORF">HDK90DRAFT_212887</name>
</gene>
<keyword evidence="1" id="KW-0812">Transmembrane</keyword>
<dbReference type="Proteomes" id="UP001492380">
    <property type="component" value="Unassembled WGS sequence"/>
</dbReference>
<keyword evidence="3" id="KW-1185">Reference proteome</keyword>
<name>A0ABR1YTQ5_9PEZI</name>
<evidence type="ECO:0000313" key="2">
    <source>
        <dbReference type="EMBL" id="KAK8238077.1"/>
    </source>
</evidence>
<feature type="transmembrane region" description="Helical" evidence="1">
    <location>
        <begin position="43"/>
        <end position="62"/>
    </location>
</feature>
<keyword evidence="1" id="KW-1133">Transmembrane helix</keyword>
<accession>A0ABR1YTQ5</accession>
<evidence type="ECO:0000256" key="1">
    <source>
        <dbReference type="SAM" id="Phobius"/>
    </source>
</evidence>
<reference evidence="2 3" key="1">
    <citation type="submission" date="2024-04" db="EMBL/GenBank/DDBJ databases">
        <title>Phyllosticta paracitricarpa is synonymous to the EU quarantine fungus P. citricarpa based on phylogenomic analyses.</title>
        <authorList>
            <consortium name="Lawrence Berkeley National Laboratory"/>
            <person name="Van Ingen-Buijs V.A."/>
            <person name="Van Westerhoven A.C."/>
            <person name="Haridas S."/>
            <person name="Skiadas P."/>
            <person name="Martin F."/>
            <person name="Groenewald J.Z."/>
            <person name="Crous P.W."/>
            <person name="Seidl M.F."/>
        </authorList>
    </citation>
    <scope>NUCLEOTIDE SEQUENCE [LARGE SCALE GENOMIC DNA]</scope>
    <source>
        <strain evidence="2 3">CBS 123374</strain>
    </source>
</reference>
<keyword evidence="1" id="KW-0472">Membrane</keyword>